<sequence>MASHSNWGNVELLESLRSQVAVFQEGRGVAKESYTFMTLMSAIMTLGGQAVHAVFTLMMALAPVSEIALHVARFALENLVDILNTPDSKDIAVKVITRYTINQSVAFIPKI</sequence>
<evidence type="ECO:0000313" key="2">
    <source>
        <dbReference type="Proteomes" id="UP001558652"/>
    </source>
</evidence>
<dbReference type="AlphaFoldDB" id="A0ABD0YLX3"/>
<proteinExistence type="predicted"/>
<gene>
    <name evidence="1" type="ORF">AAG570_010212</name>
</gene>
<dbReference type="EMBL" id="JBFDAA010000005">
    <property type="protein sequence ID" value="KAL1132255.1"/>
    <property type="molecule type" value="Genomic_DNA"/>
</dbReference>
<reference evidence="1 2" key="1">
    <citation type="submission" date="2024-07" db="EMBL/GenBank/DDBJ databases">
        <title>Chromosome-level genome assembly of the water stick insect Ranatra chinensis (Heteroptera: Nepidae).</title>
        <authorList>
            <person name="Liu X."/>
        </authorList>
    </citation>
    <scope>NUCLEOTIDE SEQUENCE [LARGE SCALE GENOMIC DNA]</scope>
    <source>
        <strain evidence="1">Cailab_2021Rc</strain>
        <tissue evidence="1">Muscle</tissue>
    </source>
</reference>
<name>A0ABD0YLX3_9HEMI</name>
<keyword evidence="2" id="KW-1185">Reference proteome</keyword>
<evidence type="ECO:0000313" key="1">
    <source>
        <dbReference type="EMBL" id="KAL1132255.1"/>
    </source>
</evidence>
<organism evidence="1 2">
    <name type="scientific">Ranatra chinensis</name>
    <dbReference type="NCBI Taxonomy" id="642074"/>
    <lineage>
        <taxon>Eukaryota</taxon>
        <taxon>Metazoa</taxon>
        <taxon>Ecdysozoa</taxon>
        <taxon>Arthropoda</taxon>
        <taxon>Hexapoda</taxon>
        <taxon>Insecta</taxon>
        <taxon>Pterygota</taxon>
        <taxon>Neoptera</taxon>
        <taxon>Paraneoptera</taxon>
        <taxon>Hemiptera</taxon>
        <taxon>Heteroptera</taxon>
        <taxon>Panheteroptera</taxon>
        <taxon>Nepomorpha</taxon>
        <taxon>Nepidae</taxon>
        <taxon>Ranatrinae</taxon>
        <taxon>Ranatra</taxon>
    </lineage>
</organism>
<comment type="caution">
    <text evidence="1">The sequence shown here is derived from an EMBL/GenBank/DDBJ whole genome shotgun (WGS) entry which is preliminary data.</text>
</comment>
<accession>A0ABD0YLX3</accession>
<dbReference type="Proteomes" id="UP001558652">
    <property type="component" value="Unassembled WGS sequence"/>
</dbReference>
<protein>
    <submittedName>
        <fullName evidence="1">Uncharacterized protein</fullName>
    </submittedName>
</protein>